<accession>A0ABQ7S1L1</accession>
<dbReference type="InterPro" id="IPR036753">
    <property type="entry name" value="ARPC3_sf"/>
</dbReference>
<reference evidence="6 7" key="1">
    <citation type="journal article" date="2021" name="G3 (Bethesda)">
        <title>Genomic diversity, chromosomal rearrangements, and interspecies hybridization in the ogataea polymorpha species complex.</title>
        <authorList>
            <person name="Hanson S.J."/>
            <person name="Cinneide E.O."/>
            <person name="Salzberg L.I."/>
            <person name="Wolfe K.H."/>
            <person name="McGowan J."/>
            <person name="Fitzpatrick D.A."/>
            <person name="Matlin K."/>
        </authorList>
    </citation>
    <scope>NUCLEOTIDE SEQUENCE [LARGE SCALE GENOMIC DNA]</scope>
    <source>
        <strain evidence="6">51-138</strain>
    </source>
</reference>
<evidence type="ECO:0000313" key="7">
    <source>
        <dbReference type="Proteomes" id="UP001197328"/>
    </source>
</evidence>
<protein>
    <recommendedName>
        <fullName evidence="8">Actin-related protein 2/3 complex subunit 3</fullName>
    </recommendedName>
</protein>
<evidence type="ECO:0000256" key="2">
    <source>
        <dbReference type="ARBA" id="ARBA00010856"/>
    </source>
</evidence>
<dbReference type="SUPFAM" id="SSF69060">
    <property type="entry name" value="Arp2/3 complex 21 kDa subunit ARPC3"/>
    <property type="match status" value="1"/>
</dbReference>
<gene>
    <name evidence="6" type="ORF">KL940_000759</name>
</gene>
<evidence type="ECO:0000256" key="5">
    <source>
        <dbReference type="ARBA" id="ARBA00023212"/>
    </source>
</evidence>
<dbReference type="Pfam" id="PF04062">
    <property type="entry name" value="P21-Arc"/>
    <property type="match status" value="1"/>
</dbReference>
<comment type="similarity">
    <text evidence="2">Belongs to the ARPC3 family.</text>
</comment>
<name>A0ABQ7S1L1_PICAN</name>
<evidence type="ECO:0008006" key="8">
    <source>
        <dbReference type="Google" id="ProtNLM"/>
    </source>
</evidence>
<evidence type="ECO:0000313" key="6">
    <source>
        <dbReference type="EMBL" id="KAG7851877.1"/>
    </source>
</evidence>
<dbReference type="PANTHER" id="PTHR12391">
    <property type="entry name" value="ARP2/3 COMPLEX 21 KD SUBUNIT"/>
    <property type="match status" value="1"/>
</dbReference>
<dbReference type="Proteomes" id="UP001197328">
    <property type="component" value="Unassembled WGS sequence"/>
</dbReference>
<proteinExistence type="inferred from homology"/>
<keyword evidence="5" id="KW-0206">Cytoskeleton</keyword>
<comment type="caution">
    <text evidence="6">The sequence shown here is derived from an EMBL/GenBank/DDBJ whole genome shotgun (WGS) entry which is preliminary data.</text>
</comment>
<organism evidence="6 7">
    <name type="scientific">Pichia angusta</name>
    <name type="common">Yeast</name>
    <name type="synonym">Hansenula polymorpha</name>
    <dbReference type="NCBI Taxonomy" id="870730"/>
    <lineage>
        <taxon>Eukaryota</taxon>
        <taxon>Fungi</taxon>
        <taxon>Dikarya</taxon>
        <taxon>Ascomycota</taxon>
        <taxon>Saccharomycotina</taxon>
        <taxon>Pichiomycetes</taxon>
        <taxon>Pichiales</taxon>
        <taxon>Pichiaceae</taxon>
        <taxon>Ogataea</taxon>
    </lineage>
</organism>
<comment type="subcellular location">
    <subcellularLocation>
        <location evidence="1">Cytoplasm</location>
        <location evidence="1">Cytoskeleton</location>
    </subcellularLocation>
</comment>
<dbReference type="InterPro" id="IPR007204">
    <property type="entry name" value="ARPC3"/>
</dbReference>
<keyword evidence="7" id="KW-1185">Reference proteome</keyword>
<evidence type="ECO:0000256" key="1">
    <source>
        <dbReference type="ARBA" id="ARBA00004245"/>
    </source>
</evidence>
<keyword evidence="3" id="KW-0963">Cytoplasm</keyword>
<evidence type="ECO:0000256" key="4">
    <source>
        <dbReference type="ARBA" id="ARBA00023203"/>
    </source>
</evidence>
<keyword evidence="4" id="KW-0009">Actin-binding</keyword>
<dbReference type="Gene3D" id="1.10.1760.10">
    <property type="entry name" value="Actin-related protein 2/3 complex subunit 3"/>
    <property type="match status" value="1"/>
</dbReference>
<sequence>MGKKRLAEAAPQFQAGQGLARQGAPATAVLPAGLNTPGTLEIYPSEHASKYQQAAISNTQAYHSTFLADESQDTRLVGNFAVLPLRTRFKGPAYPASSDYDIIDEVLDLFRANSFFKNFEIKGPADRTLIYGILFVSQCLNALNASTSQNEAVRVLTNLALDNFSIPGEVGFPLNSLYQPPRDKNEALFLRQYLAQFRQELANRLIARIYKDSNLPSKYWLAFTRRKFMNKSL</sequence>
<dbReference type="EMBL" id="JAHLVD010000002">
    <property type="protein sequence ID" value="KAG7851877.1"/>
    <property type="molecule type" value="Genomic_DNA"/>
</dbReference>
<evidence type="ECO:0000256" key="3">
    <source>
        <dbReference type="ARBA" id="ARBA00022490"/>
    </source>
</evidence>